<dbReference type="RefSeq" id="WP_244306951.1">
    <property type="nucleotide sequence ID" value="NZ_QJSQ01000013.1"/>
</dbReference>
<comment type="similarity">
    <text evidence="1">Belongs to the CdaR family.</text>
</comment>
<dbReference type="InterPro" id="IPR042070">
    <property type="entry name" value="PucR_C-HTH_sf"/>
</dbReference>
<reference evidence="6 7" key="1">
    <citation type="submission" date="2018-06" db="EMBL/GenBank/DDBJ databases">
        <title>Genomic Encyclopedia of Type Strains, Phase IV (KMG-V): Genome sequencing to study the core and pangenomes of soil and plant-associated prokaryotes.</title>
        <authorList>
            <person name="Whitman W."/>
        </authorList>
    </citation>
    <scope>NUCLEOTIDE SEQUENCE [LARGE SCALE GENOMIC DNA]</scope>
    <source>
        <strain evidence="6 7">SRCL-318</strain>
    </source>
</reference>
<dbReference type="Pfam" id="PF13556">
    <property type="entry name" value="HTH_30"/>
    <property type="match status" value="1"/>
</dbReference>
<dbReference type="InterPro" id="IPR025736">
    <property type="entry name" value="PucR_C-HTH_dom"/>
</dbReference>
<evidence type="ECO:0000259" key="5">
    <source>
        <dbReference type="Pfam" id="PF17853"/>
    </source>
</evidence>
<name>A0A2V4TT85_9BURK</name>
<comment type="caution">
    <text evidence="6">The sequence shown here is derived from an EMBL/GenBank/DDBJ whole genome shotgun (WGS) entry which is preliminary data.</text>
</comment>
<feature type="region of interest" description="Disordered" evidence="2">
    <location>
        <begin position="461"/>
        <end position="485"/>
    </location>
</feature>
<evidence type="ECO:0000259" key="4">
    <source>
        <dbReference type="Pfam" id="PF14361"/>
    </source>
</evidence>
<gene>
    <name evidence="6" type="ORF">C7410_11375</name>
</gene>
<evidence type="ECO:0000313" key="6">
    <source>
        <dbReference type="EMBL" id="PYE21652.1"/>
    </source>
</evidence>
<dbReference type="Pfam" id="PF17853">
    <property type="entry name" value="GGDEF_2"/>
    <property type="match status" value="1"/>
</dbReference>
<dbReference type="PANTHER" id="PTHR33744">
    <property type="entry name" value="CARBOHYDRATE DIACID REGULATOR"/>
    <property type="match status" value="1"/>
</dbReference>
<evidence type="ECO:0000313" key="7">
    <source>
        <dbReference type="Proteomes" id="UP000247772"/>
    </source>
</evidence>
<dbReference type="InterPro" id="IPR041522">
    <property type="entry name" value="CdaR_GGDEF"/>
</dbReference>
<evidence type="ECO:0000256" key="1">
    <source>
        <dbReference type="ARBA" id="ARBA00006754"/>
    </source>
</evidence>
<protein>
    <submittedName>
        <fullName evidence="6">CdaR family transcriptional regulator</fullName>
    </submittedName>
</protein>
<feature type="domain" description="CdaR GGDEF-like" evidence="5">
    <location>
        <begin position="212"/>
        <end position="338"/>
    </location>
</feature>
<dbReference type="InterPro" id="IPR025751">
    <property type="entry name" value="RsbRD_N_dom"/>
</dbReference>
<dbReference type="Proteomes" id="UP000247772">
    <property type="component" value="Unassembled WGS sequence"/>
</dbReference>
<feature type="domain" description="RsbT co-antagonist protein RsbRD N-terminal" evidence="4">
    <location>
        <begin position="72"/>
        <end position="195"/>
    </location>
</feature>
<evidence type="ECO:0000259" key="3">
    <source>
        <dbReference type="Pfam" id="PF13556"/>
    </source>
</evidence>
<evidence type="ECO:0000256" key="2">
    <source>
        <dbReference type="SAM" id="MobiDB-lite"/>
    </source>
</evidence>
<dbReference type="Pfam" id="PF14361">
    <property type="entry name" value="RsbRD_N"/>
    <property type="match status" value="1"/>
</dbReference>
<accession>A0A2V4TT85</accession>
<sequence length="485" mass="53822">MPPPVSLAPRRSGTALSTLADIAQTNPSEIRQLTVPLPVPAISPRLRSKLRTLVKTQPKAVQRTYDTLLSLEGYSALSAAARKDIFSSIAFSAGLWFQCLLDGTPPAAEVMDQTAAFARRRVHQNVPLRSLLRAFRLGARELWRTCTELAEADPALAHELLFEISPYLLDYFDAMAEHIAEAYLDEQHQQARWRGSLLQQLYDLVFHAPDDAARFRETVEALGLDATLPRIALAVDLDLRDHAPSVREDALDRFALSAARHFELKPDALVRAWHRERLVFWLPCVRGDSMTHNDQRVAERAAALARAEPRVRSIGIGLMNEGARGWAASVEEALKAVDFAPRGSRLDDGDNHGTELGSLLRVHRFSSIAIEESVRSSTNVLRYLVSLAEQLATEADLIATLEAWFASGQRRRQTAETLGVHPNTLDYRLERIETLLGAKLADAHWIARLDIALKLRGATQGSERAGKKTERKGRLAAKKAKSAAR</sequence>
<dbReference type="EMBL" id="QJSQ01000013">
    <property type="protein sequence ID" value="PYE21652.1"/>
    <property type="molecule type" value="Genomic_DNA"/>
</dbReference>
<dbReference type="AlphaFoldDB" id="A0A2V4TT85"/>
<dbReference type="Gene3D" id="1.10.10.2840">
    <property type="entry name" value="PucR C-terminal helix-turn-helix domain"/>
    <property type="match status" value="1"/>
</dbReference>
<organism evidence="6 7">
    <name type="scientific">Paraburkholderia silvatlantica</name>
    <dbReference type="NCBI Taxonomy" id="321895"/>
    <lineage>
        <taxon>Bacteria</taxon>
        <taxon>Pseudomonadati</taxon>
        <taxon>Pseudomonadota</taxon>
        <taxon>Betaproteobacteria</taxon>
        <taxon>Burkholderiales</taxon>
        <taxon>Burkholderiaceae</taxon>
        <taxon>Paraburkholderia</taxon>
    </lineage>
</organism>
<proteinExistence type="inferred from homology"/>
<dbReference type="InterPro" id="IPR051448">
    <property type="entry name" value="CdaR-like_regulators"/>
</dbReference>
<feature type="domain" description="PucR C-terminal helix-turn-helix" evidence="3">
    <location>
        <begin position="397"/>
        <end position="455"/>
    </location>
</feature>
<feature type="compositionally biased region" description="Basic residues" evidence="2">
    <location>
        <begin position="469"/>
        <end position="485"/>
    </location>
</feature>